<evidence type="ECO:0000256" key="3">
    <source>
        <dbReference type="ARBA" id="ARBA00023136"/>
    </source>
</evidence>
<evidence type="ECO:0000313" key="7">
    <source>
        <dbReference type="Proteomes" id="UP000279089"/>
    </source>
</evidence>
<feature type="transmembrane region" description="Helical" evidence="4">
    <location>
        <begin position="248"/>
        <end position="268"/>
    </location>
</feature>
<name>A0A3N4MCM3_9BACT</name>
<feature type="transmembrane region" description="Helical" evidence="4">
    <location>
        <begin position="363"/>
        <end position="385"/>
    </location>
</feature>
<dbReference type="InterPro" id="IPR011701">
    <property type="entry name" value="MFS"/>
</dbReference>
<reference evidence="7" key="1">
    <citation type="submission" date="2018-11" db="EMBL/GenBank/DDBJ databases">
        <title>Chitinophaga lutea sp.nov., isolate from arsenic contaminated soil.</title>
        <authorList>
            <person name="Zong Y."/>
        </authorList>
    </citation>
    <scope>NUCLEOTIDE SEQUENCE [LARGE SCALE GENOMIC DNA]</scope>
    <source>
        <strain evidence="7">YLT18</strain>
    </source>
</reference>
<sequence>MQKEEIHDTAATAPAMEGTQTYTRLDEASQAPAYKLQPAVMFMFAIACGLSVANVYYAQPLLDAMALDFGISHASVGIVITVSQIGSALALLFVVPLGDMLNRRTLLLTQLTVLVMALIVVGFAPTKGALLPGMVALGLMATAMTQGLIAFAATLASAEQRGRAVGITQSGVVIGLLLARTMAGAMADLAGWRSVYLLSATLLVGMFFFLYRVLPRHSTSSGNITYPQLLRSMFKLFAEEPVLRNRGIITMFMFAAFNTFWTSLVLPLSSAPHFLSHTAIGAFGLLGAVGALGAAKAGKLADRGRGQWASGVALSLLLLSWLPLGFTQYSLWALVAGIILFDMAAQAIHVTNQVMIFKARPDAASRLVGCYMIFYSIGSGAGAFLSTQAYAAGGWQGVSILGASFSAAGLLFWLITLKKSRHF</sequence>
<feature type="transmembrane region" description="Helical" evidence="4">
    <location>
        <begin position="164"/>
        <end position="183"/>
    </location>
</feature>
<dbReference type="InterPro" id="IPR020846">
    <property type="entry name" value="MFS_dom"/>
</dbReference>
<dbReference type="RefSeq" id="WP_120516541.1">
    <property type="nucleotide sequence ID" value="NZ_QXZY01000006.1"/>
</dbReference>
<evidence type="ECO:0000256" key="1">
    <source>
        <dbReference type="ARBA" id="ARBA00022692"/>
    </source>
</evidence>
<dbReference type="InterPro" id="IPR036259">
    <property type="entry name" value="MFS_trans_sf"/>
</dbReference>
<proteinExistence type="predicted"/>
<feature type="transmembrane region" description="Helical" evidence="4">
    <location>
        <begin position="330"/>
        <end position="351"/>
    </location>
</feature>
<keyword evidence="2 4" id="KW-1133">Transmembrane helix</keyword>
<dbReference type="Proteomes" id="UP000279089">
    <property type="component" value="Unassembled WGS sequence"/>
</dbReference>
<dbReference type="Gene3D" id="1.20.1250.20">
    <property type="entry name" value="MFS general substrate transporter like domains"/>
    <property type="match status" value="1"/>
</dbReference>
<dbReference type="PANTHER" id="PTHR42910">
    <property type="entry name" value="TRANSPORTER SCO4007-RELATED"/>
    <property type="match status" value="1"/>
</dbReference>
<feature type="transmembrane region" description="Helical" evidence="4">
    <location>
        <begin position="397"/>
        <end position="417"/>
    </location>
</feature>
<organism evidence="6 7">
    <name type="scientific">Chitinophaga barathri</name>
    <dbReference type="NCBI Taxonomy" id="1647451"/>
    <lineage>
        <taxon>Bacteria</taxon>
        <taxon>Pseudomonadati</taxon>
        <taxon>Bacteroidota</taxon>
        <taxon>Chitinophagia</taxon>
        <taxon>Chitinophagales</taxon>
        <taxon>Chitinophagaceae</taxon>
        <taxon>Chitinophaga</taxon>
    </lineage>
</organism>
<dbReference type="AlphaFoldDB" id="A0A3N4MCM3"/>
<dbReference type="Pfam" id="PF07690">
    <property type="entry name" value="MFS_1"/>
    <property type="match status" value="1"/>
</dbReference>
<dbReference type="SUPFAM" id="SSF103473">
    <property type="entry name" value="MFS general substrate transporter"/>
    <property type="match status" value="1"/>
</dbReference>
<feature type="transmembrane region" description="Helical" evidence="4">
    <location>
        <begin position="106"/>
        <end position="124"/>
    </location>
</feature>
<evidence type="ECO:0000313" key="6">
    <source>
        <dbReference type="EMBL" id="RPD41155.1"/>
    </source>
</evidence>
<dbReference type="PROSITE" id="PS50850">
    <property type="entry name" value="MFS"/>
    <property type="match status" value="1"/>
</dbReference>
<feature type="transmembrane region" description="Helical" evidence="4">
    <location>
        <begin position="39"/>
        <end position="58"/>
    </location>
</feature>
<dbReference type="CDD" id="cd17324">
    <property type="entry name" value="MFS_NepI_like"/>
    <property type="match status" value="1"/>
</dbReference>
<accession>A0A3N4MCM3</accession>
<evidence type="ECO:0000256" key="2">
    <source>
        <dbReference type="ARBA" id="ARBA00022989"/>
    </source>
</evidence>
<feature type="transmembrane region" description="Helical" evidence="4">
    <location>
        <begin position="307"/>
        <end position="324"/>
    </location>
</feature>
<feature type="domain" description="Major facilitator superfamily (MFS) profile" evidence="5">
    <location>
        <begin position="40"/>
        <end position="421"/>
    </location>
</feature>
<evidence type="ECO:0000259" key="5">
    <source>
        <dbReference type="PROSITE" id="PS50850"/>
    </source>
</evidence>
<feature type="transmembrane region" description="Helical" evidence="4">
    <location>
        <begin position="130"/>
        <end position="152"/>
    </location>
</feature>
<comment type="caution">
    <text evidence="6">The sequence shown here is derived from an EMBL/GenBank/DDBJ whole genome shotgun (WGS) entry which is preliminary data.</text>
</comment>
<dbReference type="GO" id="GO:0022857">
    <property type="term" value="F:transmembrane transporter activity"/>
    <property type="evidence" value="ECO:0007669"/>
    <property type="project" value="InterPro"/>
</dbReference>
<gene>
    <name evidence="6" type="ORF">EG028_10745</name>
</gene>
<feature type="transmembrane region" description="Helical" evidence="4">
    <location>
        <begin position="274"/>
        <end position="295"/>
    </location>
</feature>
<feature type="transmembrane region" description="Helical" evidence="4">
    <location>
        <begin position="195"/>
        <end position="214"/>
    </location>
</feature>
<dbReference type="PANTHER" id="PTHR42910:SF1">
    <property type="entry name" value="MAJOR FACILITATOR SUPERFAMILY (MFS) PROFILE DOMAIN-CONTAINING PROTEIN"/>
    <property type="match status" value="1"/>
</dbReference>
<evidence type="ECO:0000256" key="4">
    <source>
        <dbReference type="SAM" id="Phobius"/>
    </source>
</evidence>
<dbReference type="OrthoDB" id="9815356at2"/>
<keyword evidence="7" id="KW-1185">Reference proteome</keyword>
<keyword evidence="3 4" id="KW-0472">Membrane</keyword>
<dbReference type="EMBL" id="RMBX01000005">
    <property type="protein sequence ID" value="RPD41155.1"/>
    <property type="molecule type" value="Genomic_DNA"/>
</dbReference>
<keyword evidence="1 4" id="KW-0812">Transmembrane</keyword>
<feature type="transmembrane region" description="Helical" evidence="4">
    <location>
        <begin position="70"/>
        <end position="94"/>
    </location>
</feature>
<protein>
    <submittedName>
        <fullName evidence="6">MFS transporter</fullName>
    </submittedName>
</protein>